<accession>A0A9R1T493</accession>
<dbReference type="PANTHER" id="PTHR11387">
    <property type="entry name" value="CYTOCHROME C OXIDASE SUBUNIT 6B"/>
    <property type="match status" value="1"/>
</dbReference>
<dbReference type="SUPFAM" id="SSF47694">
    <property type="entry name" value="Cytochrome c oxidase subunit h"/>
    <property type="match status" value="1"/>
</dbReference>
<gene>
    <name evidence="6" type="primary">LOC105266167</name>
</gene>
<dbReference type="KEGG" id="fas:105266167"/>
<keyword evidence="3" id="KW-1015">Disulfide bond</keyword>
<dbReference type="OrthoDB" id="1107506at2759"/>
<dbReference type="CDD" id="cd00926">
    <property type="entry name" value="Cyt_c_Oxidase_VIb"/>
    <property type="match status" value="1"/>
</dbReference>
<dbReference type="Proteomes" id="UP000694866">
    <property type="component" value="Unplaced"/>
</dbReference>
<feature type="compositionally biased region" description="Polar residues" evidence="4">
    <location>
        <begin position="96"/>
        <end position="106"/>
    </location>
</feature>
<dbReference type="GO" id="GO:0005739">
    <property type="term" value="C:mitochondrion"/>
    <property type="evidence" value="ECO:0007669"/>
    <property type="project" value="UniProtKB-SubCell"/>
</dbReference>
<reference evidence="6" key="1">
    <citation type="submission" date="2025-08" db="UniProtKB">
        <authorList>
            <consortium name="RefSeq"/>
        </authorList>
    </citation>
    <scope>IDENTIFICATION</scope>
    <source>
        <strain evidence="6">USDA-PBARC FA_bdor</strain>
        <tissue evidence="6">Whole organism</tissue>
    </source>
</reference>
<feature type="compositionally biased region" description="Basic and acidic residues" evidence="4">
    <location>
        <begin position="111"/>
        <end position="120"/>
    </location>
</feature>
<name>A0A9R1T493_9HYME</name>
<evidence type="ECO:0000256" key="4">
    <source>
        <dbReference type="SAM" id="MobiDB-lite"/>
    </source>
</evidence>
<sequence>MAILSYYNFSIDSDLGTNIHERHFNFLIYCFVLNIRDVYLTFLQSVQRFKNANSMEENVKMSAEIPEEPLRRPRFRLFVPGTPKTHKQAAAERLQKVSNPSESTDNPNEDPCEKRGEAQETEVKFKPTVGVDPRFQQQNQTLRCFVMYTDFFRCEKILGEGHEACSWFKQCYQTICPNDWIRHWDDLRSQDLMPWSKAYYKAAQEAERRDSDK</sequence>
<dbReference type="InterPro" id="IPR036549">
    <property type="entry name" value="CX6/COA6-like_sf"/>
</dbReference>
<evidence type="ECO:0000256" key="2">
    <source>
        <dbReference type="ARBA" id="ARBA00023128"/>
    </source>
</evidence>
<proteinExistence type="predicted"/>
<dbReference type="Pfam" id="PF02297">
    <property type="entry name" value="COX6B"/>
    <property type="match status" value="1"/>
</dbReference>
<keyword evidence="5" id="KW-1185">Reference proteome</keyword>
<evidence type="ECO:0000256" key="3">
    <source>
        <dbReference type="ARBA" id="ARBA00023157"/>
    </source>
</evidence>
<dbReference type="InterPro" id="IPR048280">
    <property type="entry name" value="COX6B-like"/>
</dbReference>
<dbReference type="RefSeq" id="XP_011302422.1">
    <property type="nucleotide sequence ID" value="XM_011304120.1"/>
</dbReference>
<dbReference type="GO" id="GO:0045277">
    <property type="term" value="C:respiratory chain complex IV"/>
    <property type="evidence" value="ECO:0007669"/>
    <property type="project" value="InterPro"/>
</dbReference>
<evidence type="ECO:0000313" key="6">
    <source>
        <dbReference type="RefSeq" id="XP_011302422.1"/>
    </source>
</evidence>
<dbReference type="InterPro" id="IPR003213">
    <property type="entry name" value="Cyt_c_oxidase_su6B"/>
</dbReference>
<evidence type="ECO:0000313" key="5">
    <source>
        <dbReference type="Proteomes" id="UP000694866"/>
    </source>
</evidence>
<evidence type="ECO:0000256" key="1">
    <source>
        <dbReference type="ARBA" id="ARBA00004173"/>
    </source>
</evidence>
<dbReference type="AlphaFoldDB" id="A0A9R1T493"/>
<dbReference type="Gene3D" id="1.10.10.140">
    <property type="entry name" value="Cytochrome c oxidase, subunit VIb"/>
    <property type="match status" value="1"/>
</dbReference>
<comment type="subcellular location">
    <subcellularLocation>
        <location evidence="1">Mitochondrion</location>
    </subcellularLocation>
</comment>
<keyword evidence="2" id="KW-0496">Mitochondrion</keyword>
<dbReference type="GeneID" id="105266167"/>
<protein>
    <submittedName>
        <fullName evidence="6">Uncharacterized protein</fullName>
    </submittedName>
</protein>
<organism evidence="5 6">
    <name type="scientific">Fopius arisanus</name>
    <dbReference type="NCBI Taxonomy" id="64838"/>
    <lineage>
        <taxon>Eukaryota</taxon>
        <taxon>Metazoa</taxon>
        <taxon>Ecdysozoa</taxon>
        <taxon>Arthropoda</taxon>
        <taxon>Hexapoda</taxon>
        <taxon>Insecta</taxon>
        <taxon>Pterygota</taxon>
        <taxon>Neoptera</taxon>
        <taxon>Endopterygota</taxon>
        <taxon>Hymenoptera</taxon>
        <taxon>Apocrita</taxon>
        <taxon>Ichneumonoidea</taxon>
        <taxon>Braconidae</taxon>
        <taxon>Opiinae</taxon>
        <taxon>Fopius</taxon>
    </lineage>
</organism>
<feature type="region of interest" description="Disordered" evidence="4">
    <location>
        <begin position="89"/>
        <end position="120"/>
    </location>
</feature>